<dbReference type="KEGG" id="lrs:PX52LOC_06571"/>
<gene>
    <name evidence="1" type="ORF">PX52LOC_06571</name>
</gene>
<evidence type="ECO:0000313" key="2">
    <source>
        <dbReference type="Proteomes" id="UP000324974"/>
    </source>
</evidence>
<dbReference type="Proteomes" id="UP000324974">
    <property type="component" value="Chromosome"/>
</dbReference>
<name>A0A5C1AMY0_9BACT</name>
<dbReference type="EMBL" id="CP042425">
    <property type="protein sequence ID" value="QEL19497.1"/>
    <property type="molecule type" value="Genomic_DNA"/>
</dbReference>
<protein>
    <submittedName>
        <fullName evidence="1">Uncharacterized protein</fullName>
    </submittedName>
</protein>
<keyword evidence="2" id="KW-1185">Reference proteome</keyword>
<proteinExistence type="predicted"/>
<accession>A0A5C1AMY0</accession>
<sequence>MSNTSRRSAAAHSDLYLAFRTAYCMAALADGAVLASRMKSFRVFQINLSAIRLGLPDALGKIAPVRKYLDDVSTYPLATSAHIGAVQFADRVSDAVRLAIPGSVQIEHADRAGLNFLTWYPTDDLIEQNFSRVAKRIGRHRWPNTDRIVTECQRERSRAIAKREQTPAEHELAVLARTLKMGRKEGDTVRLLAKGDGRANVEEVAFMNEWPDNYGNALKCMIQTLNEKLPGWIVSKDRDDIVAEKA</sequence>
<reference evidence="2" key="1">
    <citation type="submission" date="2019-08" db="EMBL/GenBank/DDBJ databases">
        <title>Limnoglobus roseus gen. nov., sp. nov., a novel freshwater planctomycete with a giant genome from the family Gemmataceae.</title>
        <authorList>
            <person name="Kulichevskaya I.S."/>
            <person name="Naumoff D.G."/>
            <person name="Miroshnikov K."/>
            <person name="Ivanova A."/>
            <person name="Philippov D.A."/>
            <person name="Hakobyan A."/>
            <person name="Rijpstra I.C."/>
            <person name="Sinninghe Damste J.S."/>
            <person name="Liesack W."/>
            <person name="Dedysh S.N."/>
        </authorList>
    </citation>
    <scope>NUCLEOTIDE SEQUENCE [LARGE SCALE GENOMIC DNA]</scope>
    <source>
        <strain evidence="2">PX52</strain>
    </source>
</reference>
<dbReference type="AlphaFoldDB" id="A0A5C1AMY0"/>
<organism evidence="1 2">
    <name type="scientific">Limnoglobus roseus</name>
    <dbReference type="NCBI Taxonomy" id="2598579"/>
    <lineage>
        <taxon>Bacteria</taxon>
        <taxon>Pseudomonadati</taxon>
        <taxon>Planctomycetota</taxon>
        <taxon>Planctomycetia</taxon>
        <taxon>Gemmatales</taxon>
        <taxon>Gemmataceae</taxon>
        <taxon>Limnoglobus</taxon>
    </lineage>
</organism>
<evidence type="ECO:0000313" key="1">
    <source>
        <dbReference type="EMBL" id="QEL19497.1"/>
    </source>
</evidence>